<evidence type="ECO:0000256" key="1">
    <source>
        <dbReference type="SAM" id="MobiDB-lite"/>
    </source>
</evidence>
<dbReference type="AlphaFoldDB" id="A0A5B7HKG9"/>
<proteinExistence type="predicted"/>
<reference evidence="2 3" key="1">
    <citation type="submission" date="2019-05" db="EMBL/GenBank/DDBJ databases">
        <title>Another draft genome of Portunus trituberculatus and its Hox gene families provides insights of decapod evolution.</title>
        <authorList>
            <person name="Jeong J.-H."/>
            <person name="Song I."/>
            <person name="Kim S."/>
            <person name="Choi T."/>
            <person name="Kim D."/>
            <person name="Ryu S."/>
            <person name="Kim W."/>
        </authorList>
    </citation>
    <scope>NUCLEOTIDE SEQUENCE [LARGE SCALE GENOMIC DNA]</scope>
    <source>
        <tissue evidence="2">Muscle</tissue>
    </source>
</reference>
<sequence length="68" mass="7379">MLRKVRVGGKTVSRHPEVSTKGETGTRSGRVHAVVLAEFQVLVLAGRQTPGQQSRAEQSRAEQSNIPN</sequence>
<evidence type="ECO:0000313" key="2">
    <source>
        <dbReference type="EMBL" id="MPC69094.1"/>
    </source>
</evidence>
<comment type="caution">
    <text evidence="2">The sequence shown here is derived from an EMBL/GenBank/DDBJ whole genome shotgun (WGS) entry which is preliminary data.</text>
</comment>
<gene>
    <name evidence="2" type="ORF">E2C01_063309</name>
</gene>
<keyword evidence="3" id="KW-1185">Reference proteome</keyword>
<feature type="region of interest" description="Disordered" evidence="1">
    <location>
        <begin position="1"/>
        <end position="29"/>
    </location>
</feature>
<dbReference type="Proteomes" id="UP000324222">
    <property type="component" value="Unassembled WGS sequence"/>
</dbReference>
<evidence type="ECO:0000313" key="3">
    <source>
        <dbReference type="Proteomes" id="UP000324222"/>
    </source>
</evidence>
<feature type="region of interest" description="Disordered" evidence="1">
    <location>
        <begin position="48"/>
        <end position="68"/>
    </location>
</feature>
<feature type="compositionally biased region" description="Polar residues" evidence="1">
    <location>
        <begin position="49"/>
        <end position="68"/>
    </location>
</feature>
<name>A0A5B7HKG9_PORTR</name>
<accession>A0A5B7HKG9</accession>
<protein>
    <submittedName>
        <fullName evidence="2">Uncharacterized protein</fullName>
    </submittedName>
</protein>
<organism evidence="2 3">
    <name type="scientific">Portunus trituberculatus</name>
    <name type="common">Swimming crab</name>
    <name type="synonym">Neptunus trituberculatus</name>
    <dbReference type="NCBI Taxonomy" id="210409"/>
    <lineage>
        <taxon>Eukaryota</taxon>
        <taxon>Metazoa</taxon>
        <taxon>Ecdysozoa</taxon>
        <taxon>Arthropoda</taxon>
        <taxon>Crustacea</taxon>
        <taxon>Multicrustacea</taxon>
        <taxon>Malacostraca</taxon>
        <taxon>Eumalacostraca</taxon>
        <taxon>Eucarida</taxon>
        <taxon>Decapoda</taxon>
        <taxon>Pleocyemata</taxon>
        <taxon>Brachyura</taxon>
        <taxon>Eubrachyura</taxon>
        <taxon>Portunoidea</taxon>
        <taxon>Portunidae</taxon>
        <taxon>Portuninae</taxon>
        <taxon>Portunus</taxon>
    </lineage>
</organism>
<dbReference type="EMBL" id="VSRR010028874">
    <property type="protein sequence ID" value="MPC69094.1"/>
    <property type="molecule type" value="Genomic_DNA"/>
</dbReference>